<dbReference type="AlphaFoldDB" id="A0A9D4U976"/>
<gene>
    <name evidence="2" type="ORF">GOP47_0021865</name>
</gene>
<dbReference type="GO" id="GO:0005262">
    <property type="term" value="F:calcium channel activity"/>
    <property type="evidence" value="ECO:0007669"/>
    <property type="project" value="InterPro"/>
</dbReference>
<dbReference type="Gene3D" id="1.10.2000.10">
    <property type="entry name" value="Frizzled cysteine-rich domain"/>
    <property type="match status" value="1"/>
</dbReference>
<dbReference type="InterPro" id="IPR036790">
    <property type="entry name" value="Frizzled_dom_sf"/>
</dbReference>
<feature type="chain" id="PRO_5039708956" evidence="1">
    <location>
        <begin position="25"/>
        <end position="251"/>
    </location>
</feature>
<keyword evidence="1" id="KW-0732">Signal</keyword>
<proteinExistence type="predicted"/>
<dbReference type="EMBL" id="JABFUD020000021">
    <property type="protein sequence ID" value="KAI5063318.1"/>
    <property type="molecule type" value="Genomic_DNA"/>
</dbReference>
<reference evidence="2" key="1">
    <citation type="submission" date="2021-01" db="EMBL/GenBank/DDBJ databases">
        <title>Adiantum capillus-veneris genome.</title>
        <authorList>
            <person name="Fang Y."/>
            <person name="Liao Q."/>
        </authorList>
    </citation>
    <scope>NUCLEOTIDE SEQUENCE</scope>
    <source>
        <strain evidence="2">H3</strain>
        <tissue evidence="2">Leaf</tissue>
    </source>
</reference>
<protein>
    <submittedName>
        <fullName evidence="2">Uncharacterized protein</fullName>
    </submittedName>
</protein>
<dbReference type="OrthoDB" id="1879912at2759"/>
<keyword evidence="3" id="KW-1185">Reference proteome</keyword>
<evidence type="ECO:0000313" key="3">
    <source>
        <dbReference type="Proteomes" id="UP000886520"/>
    </source>
</evidence>
<dbReference type="Proteomes" id="UP000886520">
    <property type="component" value="Chromosome 21"/>
</dbReference>
<dbReference type="InterPro" id="IPR024338">
    <property type="entry name" value="MID1/Yam8"/>
</dbReference>
<comment type="caution">
    <text evidence="2">The sequence shown here is derived from an EMBL/GenBank/DDBJ whole genome shotgun (WGS) entry which is preliminary data.</text>
</comment>
<organism evidence="2 3">
    <name type="scientific">Adiantum capillus-veneris</name>
    <name type="common">Maidenhair fern</name>
    <dbReference type="NCBI Taxonomy" id="13818"/>
    <lineage>
        <taxon>Eukaryota</taxon>
        <taxon>Viridiplantae</taxon>
        <taxon>Streptophyta</taxon>
        <taxon>Embryophyta</taxon>
        <taxon>Tracheophyta</taxon>
        <taxon>Polypodiopsida</taxon>
        <taxon>Polypodiidae</taxon>
        <taxon>Polypodiales</taxon>
        <taxon>Pteridineae</taxon>
        <taxon>Pteridaceae</taxon>
        <taxon>Vittarioideae</taxon>
        <taxon>Adiantum</taxon>
    </lineage>
</organism>
<feature type="signal peptide" evidence="1">
    <location>
        <begin position="1"/>
        <end position="24"/>
    </location>
</feature>
<dbReference type="GO" id="GO:0098703">
    <property type="term" value="P:calcium ion import across plasma membrane"/>
    <property type="evidence" value="ECO:0007669"/>
    <property type="project" value="InterPro"/>
</dbReference>
<name>A0A9D4U976_ADICA</name>
<accession>A0A9D4U976</accession>
<evidence type="ECO:0000313" key="2">
    <source>
        <dbReference type="EMBL" id="KAI5063318.1"/>
    </source>
</evidence>
<evidence type="ECO:0000256" key="1">
    <source>
        <dbReference type="SAM" id="SignalP"/>
    </source>
</evidence>
<sequence>MFPERRALNIFSVFLAYIWPLCSGQTYIPRLAPDCTALTPQSCTVVPVVDSNGDYAYDTYLEDCNSHSCTLMTPSSTSYSWTDTSPPYATSTIEAWFCNSSMISYTARVQANTGLPPGKKEDRFANCHYDRMVDLLTFMNCRDKTFWKCSDCLQAYKYWICAIAFPQCTPSPPLHVSTLGPYDVEHAIYGTKLNPKIYVNYTIIKPCRGVCFDVHRKCPYAVDFQCPWKDTRDYHDYPGCNLAGNLVAMAG</sequence>
<dbReference type="Pfam" id="PF12929">
    <property type="entry name" value="Mid1"/>
    <property type="match status" value="1"/>
</dbReference>